<evidence type="ECO:0000313" key="2">
    <source>
        <dbReference type="EMBL" id="CAG7604648.1"/>
    </source>
</evidence>
<dbReference type="EMBL" id="CAJVAP010000007">
    <property type="protein sequence ID" value="CAG7604648.1"/>
    <property type="molecule type" value="Genomic_DNA"/>
</dbReference>
<proteinExistence type="predicted"/>
<feature type="transmembrane region" description="Helical" evidence="1">
    <location>
        <begin position="218"/>
        <end position="236"/>
    </location>
</feature>
<name>A0A916NMD0_9MICO</name>
<dbReference type="AlphaFoldDB" id="A0A916NMD0"/>
<feature type="transmembrane region" description="Helical" evidence="1">
    <location>
        <begin position="125"/>
        <end position="142"/>
    </location>
</feature>
<comment type="caution">
    <text evidence="2">The sequence shown here is derived from an EMBL/GenBank/DDBJ whole genome shotgun (WGS) entry which is preliminary data.</text>
</comment>
<accession>A0A916NMD0</accession>
<dbReference type="Proteomes" id="UP000693892">
    <property type="component" value="Unassembled WGS sequence"/>
</dbReference>
<sequence length="250" mass="26129">MSAINAPVIMIMVLLLAAAALAIVLAARKSRAGGTGDPVIRITMVIAIVWAAFATVGATFNAIAILDPGSGTSITFPVRPFWPEQPEGLELDGMTAAFDGVFTQVTAVVTGLTLGPRICWAISQMLWWLIPGVIAALIALACRELRAGRAFAPVVARMAMVTAVVVALGGFAAQVLGDIGGSMAATEALSWDSAVWTGATTSDDFAAFWPEPDIQIQLPFWPLAAGLGFAALAAIFRYGSRLQRDQEGLV</sequence>
<organism evidence="2 3">
    <name type="scientific">Leucobacter soli</name>
    <dbReference type="NCBI Taxonomy" id="2812850"/>
    <lineage>
        <taxon>Bacteria</taxon>
        <taxon>Bacillati</taxon>
        <taxon>Actinomycetota</taxon>
        <taxon>Actinomycetes</taxon>
        <taxon>Micrococcales</taxon>
        <taxon>Microbacteriaceae</taxon>
        <taxon>Leucobacter</taxon>
    </lineage>
</organism>
<feature type="transmembrane region" description="Helical" evidence="1">
    <location>
        <begin position="6"/>
        <end position="27"/>
    </location>
</feature>
<keyword evidence="1" id="KW-0472">Membrane</keyword>
<feature type="transmembrane region" description="Helical" evidence="1">
    <location>
        <begin position="39"/>
        <end position="66"/>
    </location>
</feature>
<dbReference type="RefSeq" id="WP_218114381.1">
    <property type="nucleotide sequence ID" value="NZ_CAJVAP010000007.1"/>
</dbReference>
<evidence type="ECO:0000313" key="3">
    <source>
        <dbReference type="Proteomes" id="UP000693892"/>
    </source>
</evidence>
<reference evidence="2" key="1">
    <citation type="submission" date="2021-06" db="EMBL/GenBank/DDBJ databases">
        <authorList>
            <person name="Criscuolo A."/>
        </authorList>
    </citation>
    <scope>NUCLEOTIDE SEQUENCE</scope>
    <source>
        <strain evidence="2">CIP111803</strain>
    </source>
</reference>
<protein>
    <submittedName>
        <fullName evidence="2">Uncharacterized protein</fullName>
    </submittedName>
</protein>
<keyword evidence="1" id="KW-1133">Transmembrane helix</keyword>
<keyword evidence="1" id="KW-0812">Transmembrane</keyword>
<keyword evidence="3" id="KW-1185">Reference proteome</keyword>
<gene>
    <name evidence="2" type="ORF">LEUCIP111803_00749</name>
</gene>
<evidence type="ECO:0000256" key="1">
    <source>
        <dbReference type="SAM" id="Phobius"/>
    </source>
</evidence>
<feature type="transmembrane region" description="Helical" evidence="1">
    <location>
        <begin position="154"/>
        <end position="173"/>
    </location>
</feature>